<gene>
    <name evidence="2" type="ORF">ACERK3_04730</name>
</gene>
<dbReference type="EMBL" id="JBGUBD010000003">
    <property type="protein sequence ID" value="MFA9477596.1"/>
    <property type="molecule type" value="Genomic_DNA"/>
</dbReference>
<feature type="chain" id="PRO_5046987439" evidence="1">
    <location>
        <begin position="28"/>
        <end position="394"/>
    </location>
</feature>
<dbReference type="Gene3D" id="1.50.10.20">
    <property type="match status" value="1"/>
</dbReference>
<dbReference type="Proteomes" id="UP001575105">
    <property type="component" value="Unassembled WGS sequence"/>
</dbReference>
<evidence type="ECO:0000313" key="2">
    <source>
        <dbReference type="EMBL" id="MFA9477596.1"/>
    </source>
</evidence>
<dbReference type="InterPro" id="IPR008930">
    <property type="entry name" value="Terpenoid_cyclase/PrenylTrfase"/>
</dbReference>
<feature type="signal peptide" evidence="1">
    <location>
        <begin position="1"/>
        <end position="27"/>
    </location>
</feature>
<accession>A0ABV4U4B9</accession>
<dbReference type="SUPFAM" id="SSF48239">
    <property type="entry name" value="Terpenoid cyclases/Protein prenyltransferases"/>
    <property type="match status" value="1"/>
</dbReference>
<proteinExistence type="predicted"/>
<organism evidence="2 3">
    <name type="scientific">Natronomicrosphaera hydrolytica</name>
    <dbReference type="NCBI Taxonomy" id="3242702"/>
    <lineage>
        <taxon>Bacteria</taxon>
        <taxon>Pseudomonadati</taxon>
        <taxon>Planctomycetota</taxon>
        <taxon>Phycisphaerae</taxon>
        <taxon>Phycisphaerales</taxon>
        <taxon>Phycisphaeraceae</taxon>
        <taxon>Natronomicrosphaera</taxon>
    </lineage>
</organism>
<keyword evidence="1" id="KW-0732">Signal</keyword>
<name>A0ABV4U4B9_9BACT</name>
<dbReference type="RefSeq" id="WP_425344525.1">
    <property type="nucleotide sequence ID" value="NZ_JBGUBD010000003.1"/>
</dbReference>
<dbReference type="CDD" id="cd00688">
    <property type="entry name" value="ISOPREN_C2_like"/>
    <property type="match status" value="1"/>
</dbReference>
<keyword evidence="3" id="KW-1185">Reference proteome</keyword>
<reference evidence="2 3" key="1">
    <citation type="submission" date="2024-08" db="EMBL/GenBank/DDBJ databases">
        <title>Whole-genome sequencing of halo(alkali)philic microorganisms from hypersaline lakes.</title>
        <authorList>
            <person name="Sorokin D.Y."/>
            <person name="Merkel A.Y."/>
            <person name="Messina E."/>
            <person name="Yakimov M."/>
        </authorList>
    </citation>
    <scope>NUCLEOTIDE SEQUENCE [LARGE SCALE GENOMIC DNA]</scope>
    <source>
        <strain evidence="2 3">AB-hyl4</strain>
    </source>
</reference>
<sequence length="394" mass="43561">MSQHFRTVVFLFCSMIVSMSFAPPALALDDDHWRKANDAIERGIAYLRDAQEDDGSWSAEPAGPAVTAMIVAAMLERPNISADDPQVSKAIDFILSYVQDDGGIYDNILANYNTAIALTALAKVSHRPDVAEAIANAQNFIRGIQWQEGDLDPQGNPIDEDHPFYGGIGYGNHGRPDLSNVQLALQGLYDSGVDCEDEVFQRALVFLTRLQGTDENDMFDADMIERDGGFIYATSIDSDNIGTPQSMANPDMVDAGREGRAVSGLRTYGSMTYAGFKSYIYADLDRDDPRVEAARDWIAHNYTLQQNPGMPENMKHHGLYYYYHTFARAMSAWGTSTITTAEGESRDWANDLVATLVDLQHDDGSWANDADRWMEADVNLVTAYAVLALTHAVR</sequence>
<evidence type="ECO:0000256" key="1">
    <source>
        <dbReference type="SAM" id="SignalP"/>
    </source>
</evidence>
<comment type="caution">
    <text evidence="2">The sequence shown here is derived from an EMBL/GenBank/DDBJ whole genome shotgun (WGS) entry which is preliminary data.</text>
</comment>
<evidence type="ECO:0000313" key="3">
    <source>
        <dbReference type="Proteomes" id="UP001575105"/>
    </source>
</evidence>
<protein>
    <submittedName>
        <fullName evidence="2">Prenyltransferase/squalene oxidase repeat-containing protein</fullName>
    </submittedName>
</protein>